<dbReference type="Gene3D" id="3.30.160.20">
    <property type="match status" value="1"/>
</dbReference>
<dbReference type="Pfam" id="PF00472">
    <property type="entry name" value="RF-1"/>
    <property type="match status" value="1"/>
</dbReference>
<dbReference type="GO" id="GO:0043022">
    <property type="term" value="F:ribosome binding"/>
    <property type="evidence" value="ECO:0007669"/>
    <property type="project" value="TreeGrafter"/>
</dbReference>
<feature type="compositionally biased region" description="Basic and acidic residues" evidence="2">
    <location>
        <begin position="124"/>
        <end position="134"/>
    </location>
</feature>
<reference evidence="4 5" key="1">
    <citation type="journal article" date="2016" name="Nat. Commun.">
        <title>Thousands of microbial genomes shed light on interconnected biogeochemical processes in an aquifer system.</title>
        <authorList>
            <person name="Anantharaman K."/>
            <person name="Brown C.T."/>
            <person name="Hug L.A."/>
            <person name="Sharon I."/>
            <person name="Castelle C.J."/>
            <person name="Probst A.J."/>
            <person name="Thomas B.C."/>
            <person name="Singh A."/>
            <person name="Wilkins M.J."/>
            <person name="Karaoz U."/>
            <person name="Brodie E.L."/>
            <person name="Williams K.H."/>
            <person name="Hubbard S.S."/>
            <person name="Banfield J.F."/>
        </authorList>
    </citation>
    <scope>NUCLEOTIDE SEQUENCE [LARGE SCALE GENOMIC DNA]</scope>
</reference>
<dbReference type="AlphaFoldDB" id="A0A1F6M631"/>
<feature type="domain" description="Prokaryotic-type class I peptide chain release factors" evidence="3">
    <location>
        <begin position="3"/>
        <end position="128"/>
    </location>
</feature>
<dbReference type="InterPro" id="IPR045853">
    <property type="entry name" value="Pep_chain_release_fac_I_sf"/>
</dbReference>
<evidence type="ECO:0000256" key="2">
    <source>
        <dbReference type="SAM" id="MobiDB-lite"/>
    </source>
</evidence>
<evidence type="ECO:0000313" key="5">
    <source>
        <dbReference type="Proteomes" id="UP000178742"/>
    </source>
</evidence>
<feature type="region of interest" description="Disordered" evidence="2">
    <location>
        <begin position="101"/>
        <end position="134"/>
    </location>
</feature>
<gene>
    <name evidence="4" type="ORF">A3B90_00555</name>
</gene>
<sequence length="134" mass="15432">MPIVIPESEIRLEFSRSGGKGGQNVNKVESRVQLFWDLWASRILDDVGKARVAAKLGSRMNERGEIMIVADSERSQLQNRIVGVKRLNEVVRRALVVPRLRRATKPTRSSKEKRLESKKKRSTIKKERTKSFYL</sequence>
<accession>A0A1F6M631</accession>
<comment type="caution">
    <text evidence="4">The sequence shown here is derived from an EMBL/GenBank/DDBJ whole genome shotgun (WGS) entry which is preliminary data.</text>
</comment>
<dbReference type="PANTHER" id="PTHR47814:SF1">
    <property type="entry name" value="PEPTIDYL-TRNA HYDROLASE ARFB"/>
    <property type="match status" value="1"/>
</dbReference>
<dbReference type="NCBIfam" id="NF006718">
    <property type="entry name" value="PRK09256.1"/>
    <property type="match status" value="1"/>
</dbReference>
<comment type="similarity">
    <text evidence="1">Belongs to the prokaryotic/mitochondrial release factor family.</text>
</comment>
<dbReference type="GO" id="GO:0004045">
    <property type="term" value="F:peptidyl-tRNA hydrolase activity"/>
    <property type="evidence" value="ECO:0007669"/>
    <property type="project" value="TreeGrafter"/>
</dbReference>
<dbReference type="PANTHER" id="PTHR47814">
    <property type="entry name" value="PEPTIDYL-TRNA HYDROLASE ARFB"/>
    <property type="match status" value="1"/>
</dbReference>
<dbReference type="SUPFAM" id="SSF75620">
    <property type="entry name" value="Release factor"/>
    <property type="match status" value="1"/>
</dbReference>
<dbReference type="Proteomes" id="UP000178742">
    <property type="component" value="Unassembled WGS sequence"/>
</dbReference>
<dbReference type="GO" id="GO:0072344">
    <property type="term" value="P:rescue of stalled ribosome"/>
    <property type="evidence" value="ECO:0007669"/>
    <property type="project" value="TreeGrafter"/>
</dbReference>
<evidence type="ECO:0000256" key="1">
    <source>
        <dbReference type="ARBA" id="ARBA00010835"/>
    </source>
</evidence>
<organism evidence="4 5">
    <name type="scientific">Candidatus Magasanikbacteria bacterium RIFCSPHIGHO2_02_FULL_41_13</name>
    <dbReference type="NCBI Taxonomy" id="1798676"/>
    <lineage>
        <taxon>Bacteria</taxon>
        <taxon>Candidatus Magasanikiibacteriota</taxon>
    </lineage>
</organism>
<protein>
    <recommendedName>
        <fullName evidence="3">Prokaryotic-type class I peptide chain release factors domain-containing protein</fullName>
    </recommendedName>
</protein>
<name>A0A1F6M631_9BACT</name>
<evidence type="ECO:0000259" key="3">
    <source>
        <dbReference type="Pfam" id="PF00472"/>
    </source>
</evidence>
<dbReference type="InterPro" id="IPR000352">
    <property type="entry name" value="Pep_chain_release_fac_I"/>
</dbReference>
<proteinExistence type="inferred from homology"/>
<evidence type="ECO:0000313" key="4">
    <source>
        <dbReference type="EMBL" id="OGH67065.1"/>
    </source>
</evidence>
<dbReference type="GO" id="GO:0003747">
    <property type="term" value="F:translation release factor activity"/>
    <property type="evidence" value="ECO:0007669"/>
    <property type="project" value="InterPro"/>
</dbReference>
<dbReference type="EMBL" id="MFPX01000007">
    <property type="protein sequence ID" value="OGH67065.1"/>
    <property type="molecule type" value="Genomic_DNA"/>
</dbReference>
<dbReference type="STRING" id="1798676.A3B90_00555"/>